<protein>
    <submittedName>
        <fullName evidence="2">C3H1-type domain-containing protein</fullName>
    </submittedName>
</protein>
<organism evidence="1 2">
    <name type="scientific">Steinernema glaseri</name>
    <dbReference type="NCBI Taxonomy" id="37863"/>
    <lineage>
        <taxon>Eukaryota</taxon>
        <taxon>Metazoa</taxon>
        <taxon>Ecdysozoa</taxon>
        <taxon>Nematoda</taxon>
        <taxon>Chromadorea</taxon>
        <taxon>Rhabditida</taxon>
        <taxon>Tylenchina</taxon>
        <taxon>Panagrolaimomorpha</taxon>
        <taxon>Strongyloidoidea</taxon>
        <taxon>Steinernematidae</taxon>
        <taxon>Steinernema</taxon>
    </lineage>
</organism>
<reference evidence="2" key="1">
    <citation type="submission" date="2016-11" db="UniProtKB">
        <authorList>
            <consortium name="WormBaseParasite"/>
        </authorList>
    </citation>
    <scope>IDENTIFICATION</scope>
</reference>
<proteinExistence type="predicted"/>
<dbReference type="AlphaFoldDB" id="A0A1I7YS68"/>
<evidence type="ECO:0000313" key="2">
    <source>
        <dbReference type="WBParaSite" id="L893_g18951.t1"/>
    </source>
</evidence>
<sequence length="143" mass="16249">MCISSKTASTEEQPSKVQCTSITPVSKGITIRKGNETVRNDLYKTVRCHRGNDCKFQALPGGCNFAHSDEELRKPPVPKDPNFVREIHELGRIPPPVEPLDIPKTELGFHRLSPEVKRRLQKEADERWMDGAIEDVRKIFSLQ</sequence>
<dbReference type="Proteomes" id="UP000095287">
    <property type="component" value="Unplaced"/>
</dbReference>
<name>A0A1I7YS68_9BILA</name>
<keyword evidence="1" id="KW-1185">Reference proteome</keyword>
<dbReference type="WBParaSite" id="L893_g18951.t1">
    <property type="protein sequence ID" value="L893_g18951.t1"/>
    <property type="gene ID" value="L893_g18951"/>
</dbReference>
<evidence type="ECO:0000313" key="1">
    <source>
        <dbReference type="Proteomes" id="UP000095287"/>
    </source>
</evidence>
<accession>A0A1I7YS68</accession>